<feature type="region of interest" description="Disordered" evidence="1">
    <location>
        <begin position="71"/>
        <end position="99"/>
    </location>
</feature>
<evidence type="ECO:0000256" key="1">
    <source>
        <dbReference type="SAM" id="MobiDB-lite"/>
    </source>
</evidence>
<evidence type="ECO:0000313" key="3">
    <source>
        <dbReference type="Proteomes" id="UP001519460"/>
    </source>
</evidence>
<dbReference type="EMBL" id="JACVVK020000034">
    <property type="protein sequence ID" value="KAK7500999.1"/>
    <property type="molecule type" value="Genomic_DNA"/>
</dbReference>
<gene>
    <name evidence="2" type="ORF">BaRGS_00007879</name>
</gene>
<comment type="caution">
    <text evidence="2">The sequence shown here is derived from an EMBL/GenBank/DDBJ whole genome shotgun (WGS) entry which is preliminary data.</text>
</comment>
<dbReference type="AlphaFoldDB" id="A0ABD0LNH0"/>
<evidence type="ECO:0000313" key="2">
    <source>
        <dbReference type="EMBL" id="KAK7500999.1"/>
    </source>
</evidence>
<sequence>MIHCLIQDPARPRLPIQVALSSPEYWRQHKGRKPLMHARSGTTTTVHIYSPHKRHHSLFVCSRCSGGGRERDLQMPSILHGSQSRISPTQGHAAERTLG</sequence>
<name>A0ABD0LNH0_9CAEN</name>
<proteinExistence type="predicted"/>
<feature type="compositionally biased region" description="Polar residues" evidence="1">
    <location>
        <begin position="80"/>
        <end position="90"/>
    </location>
</feature>
<organism evidence="2 3">
    <name type="scientific">Batillaria attramentaria</name>
    <dbReference type="NCBI Taxonomy" id="370345"/>
    <lineage>
        <taxon>Eukaryota</taxon>
        <taxon>Metazoa</taxon>
        <taxon>Spiralia</taxon>
        <taxon>Lophotrochozoa</taxon>
        <taxon>Mollusca</taxon>
        <taxon>Gastropoda</taxon>
        <taxon>Caenogastropoda</taxon>
        <taxon>Sorbeoconcha</taxon>
        <taxon>Cerithioidea</taxon>
        <taxon>Batillariidae</taxon>
        <taxon>Batillaria</taxon>
    </lineage>
</organism>
<dbReference type="Proteomes" id="UP001519460">
    <property type="component" value="Unassembled WGS sequence"/>
</dbReference>
<reference evidence="2 3" key="1">
    <citation type="journal article" date="2023" name="Sci. Data">
        <title>Genome assembly of the Korean intertidal mud-creeper Batillaria attramentaria.</title>
        <authorList>
            <person name="Patra A.K."/>
            <person name="Ho P.T."/>
            <person name="Jun S."/>
            <person name="Lee S.J."/>
            <person name="Kim Y."/>
            <person name="Won Y.J."/>
        </authorList>
    </citation>
    <scope>NUCLEOTIDE SEQUENCE [LARGE SCALE GENOMIC DNA]</scope>
    <source>
        <strain evidence="2">Wonlab-2016</strain>
    </source>
</reference>
<keyword evidence="3" id="KW-1185">Reference proteome</keyword>
<accession>A0ABD0LNH0</accession>
<protein>
    <submittedName>
        <fullName evidence="2">Uncharacterized protein</fullName>
    </submittedName>
</protein>